<dbReference type="EMBL" id="FN869859">
    <property type="protein sequence ID" value="CCC82370.1"/>
    <property type="molecule type" value="Genomic_DNA"/>
</dbReference>
<evidence type="ECO:0000256" key="4">
    <source>
        <dbReference type="HAMAP-Rule" id="MF_00214"/>
    </source>
</evidence>
<keyword evidence="3 4" id="KW-0704">Schiff base</keyword>
<dbReference type="InterPro" id="IPR013785">
    <property type="entry name" value="Aldolase_TIM"/>
</dbReference>
<dbReference type="InterPro" id="IPR050146">
    <property type="entry name" value="Type-I_3-dehydroquinase"/>
</dbReference>
<feature type="domain" description="Chorismate mutase" evidence="5">
    <location>
        <begin position="217"/>
        <end position="297"/>
    </location>
</feature>
<protein>
    <recommendedName>
        <fullName evidence="4">3-dehydroquinate dehydratase</fullName>
        <shortName evidence="4">3-dehydroquinase</shortName>
        <ecNumber evidence="4">4.2.1.10</ecNumber>
    </recommendedName>
    <alternativeName>
        <fullName evidence="4">Type I DHQase</fullName>
    </alternativeName>
    <alternativeName>
        <fullName evidence="4">Type I dehydroquinase</fullName>
        <shortName evidence="4">DHQ1</shortName>
    </alternativeName>
</protein>
<dbReference type="Gene3D" id="1.20.59.10">
    <property type="entry name" value="Chorismate mutase"/>
    <property type="match status" value="1"/>
</dbReference>
<dbReference type="PROSITE" id="PS51168">
    <property type="entry name" value="CHORISMATE_MUT_2"/>
    <property type="match status" value="1"/>
</dbReference>
<dbReference type="RefSeq" id="WP_014127624.1">
    <property type="nucleotide sequence ID" value="NC_016070.1"/>
</dbReference>
<evidence type="ECO:0000256" key="3">
    <source>
        <dbReference type="ARBA" id="ARBA00023270"/>
    </source>
</evidence>
<feature type="binding site" evidence="4">
    <location>
        <position position="5"/>
    </location>
    <ligand>
        <name>3-dehydroquinate</name>
        <dbReference type="ChEBI" id="CHEBI:32364"/>
    </ligand>
</feature>
<dbReference type="AlphaFoldDB" id="G4RLC5"/>
<evidence type="ECO:0000256" key="2">
    <source>
        <dbReference type="ARBA" id="ARBA00023239"/>
    </source>
</evidence>
<dbReference type="GO" id="GO:0009073">
    <property type="term" value="P:aromatic amino acid family biosynthetic process"/>
    <property type="evidence" value="ECO:0007669"/>
    <property type="project" value="UniProtKB-KW"/>
</dbReference>
<dbReference type="GO" id="GO:0046279">
    <property type="term" value="P:3,4-dihydroxybenzoate biosynthetic process"/>
    <property type="evidence" value="ECO:0007669"/>
    <property type="project" value="UniProtKB-ARBA"/>
</dbReference>
<feature type="binding site" evidence="4">
    <location>
        <position position="201"/>
    </location>
    <ligand>
        <name>3-dehydroquinate</name>
        <dbReference type="ChEBI" id="CHEBI:32364"/>
    </ligand>
</feature>
<gene>
    <name evidence="4 6" type="primary">aroD</name>
    <name evidence="6" type="ordered locus">TTX_1749</name>
</gene>
<keyword evidence="4" id="KW-0057">Aromatic amino acid biosynthesis</keyword>
<dbReference type="UniPathway" id="UPA00053">
    <property type="reaction ID" value="UER00086"/>
</dbReference>
<dbReference type="SMART" id="SM00830">
    <property type="entry name" value="CM_2"/>
    <property type="match status" value="1"/>
</dbReference>
<keyword evidence="2 4" id="KW-0456">Lyase</keyword>
<dbReference type="Gene3D" id="3.20.20.70">
    <property type="entry name" value="Aldolase class I"/>
    <property type="match status" value="1"/>
</dbReference>
<dbReference type="CDD" id="cd00502">
    <property type="entry name" value="DHQase_I"/>
    <property type="match status" value="1"/>
</dbReference>
<dbReference type="PaxDb" id="768679-TTX_1749"/>
<comment type="catalytic activity">
    <reaction evidence="1 4">
        <text>3-dehydroquinate = 3-dehydroshikimate + H2O</text>
        <dbReference type="Rhea" id="RHEA:21096"/>
        <dbReference type="ChEBI" id="CHEBI:15377"/>
        <dbReference type="ChEBI" id="CHEBI:16630"/>
        <dbReference type="ChEBI" id="CHEBI:32364"/>
        <dbReference type="EC" id="4.2.1.10"/>
    </reaction>
</comment>
<sequence>MVCASVLVEKAKDLEKALSSSARCIEARLDPYRGDLAPVLALLEQLASRKTTIVTIRSASEGGYFRGDEEERLDLYLRALKGRPHYVDVELSSPIAGELIKAKGPTKVILSKHDFTQTPGRETLESWVREAIALGADVVKIATMARSWDDNFKLLSLVGKFERPVVAFAMGPMGLISRVFAPLMGAPFTYAALEQPVAPGQMGYGAMEAIYSSLGVYGDLRSLADMRDALDAVDAALMHLLKMRLEVCREIGRAKKALGLSVYDDARETEVLKRAGDFKQLFDLIVQMCKAVQLVAP</sequence>
<dbReference type="SUPFAM" id="SSF48600">
    <property type="entry name" value="Chorismate mutase II"/>
    <property type="match status" value="1"/>
</dbReference>
<dbReference type="GeneID" id="11262634"/>
<evidence type="ECO:0000313" key="7">
    <source>
        <dbReference type="Proteomes" id="UP000002654"/>
    </source>
</evidence>
<dbReference type="EC" id="4.2.1.10" evidence="4"/>
<comment type="similarity">
    <text evidence="4">Belongs to the type-I 3-dehydroquinase family.</text>
</comment>
<dbReference type="HOGENOM" id="CLU_955187_0_0_2"/>
<comment type="subunit">
    <text evidence="4">Homodimer.</text>
</comment>
<evidence type="ECO:0000256" key="1">
    <source>
        <dbReference type="ARBA" id="ARBA00001864"/>
    </source>
</evidence>
<reference evidence="6 7" key="1">
    <citation type="journal article" date="2011" name="PLoS ONE">
        <title>The complete genome sequence of Thermoproteus tenax: a physiologically versatile member of the Crenarchaeota.</title>
        <authorList>
            <person name="Siebers B."/>
            <person name="Zaparty M."/>
            <person name="Raddatz G."/>
            <person name="Tjaden B."/>
            <person name="Albers S.V."/>
            <person name="Bell S.D."/>
            <person name="Blombach F."/>
            <person name="Kletzin A."/>
            <person name="Kyrpides N."/>
            <person name="Lanz C."/>
            <person name="Plagens A."/>
            <person name="Rampp M."/>
            <person name="Rosinus A."/>
            <person name="von Jan M."/>
            <person name="Makarova K.S."/>
            <person name="Klenk H.P."/>
            <person name="Schuster S.C."/>
            <person name="Hensel R."/>
        </authorList>
    </citation>
    <scope>NUCLEOTIDE SEQUENCE [LARGE SCALE GENOMIC DNA]</scope>
    <source>
        <strain evidence="7">ATCC 35583 / DSM 2078 / JCM 9277 / NBRC 100435 / Kra 1</strain>
    </source>
</reference>
<feature type="binding site" evidence="4">
    <location>
        <position position="178"/>
    </location>
    <ligand>
        <name>3-dehydroquinate</name>
        <dbReference type="ChEBI" id="CHEBI:32364"/>
    </ligand>
</feature>
<comment type="caution">
    <text evidence="4">Lacks conserved residue(s) required for the propagation of feature annotation.</text>
</comment>
<dbReference type="Proteomes" id="UP000002654">
    <property type="component" value="Chromosome"/>
</dbReference>
<dbReference type="Pfam" id="PF01487">
    <property type="entry name" value="DHquinase_I"/>
    <property type="match status" value="1"/>
</dbReference>
<dbReference type="NCBIfam" id="TIGR01093">
    <property type="entry name" value="aroD"/>
    <property type="match status" value="1"/>
</dbReference>
<dbReference type="InterPro" id="IPR036263">
    <property type="entry name" value="Chorismate_II_sf"/>
</dbReference>
<name>G4RLC5_THETK</name>
<dbReference type="InterPro" id="IPR036979">
    <property type="entry name" value="CM_dom_sf"/>
</dbReference>
<comment type="function">
    <text evidence="4">Involved in the third step of the chorismate pathway, which leads to the biosynthesis of aromatic amino acids. Catalyzes the cis-dehydration of 3-dehydroquinate (DHQ) and introduces the first double bond of the aromatic ring to yield 3-dehydroshikimate.</text>
</comment>
<dbReference type="GO" id="GO:0008652">
    <property type="term" value="P:amino acid biosynthetic process"/>
    <property type="evidence" value="ECO:0007669"/>
    <property type="project" value="UniProtKB-KW"/>
</dbReference>
<dbReference type="GO" id="GO:0009423">
    <property type="term" value="P:chorismate biosynthetic process"/>
    <property type="evidence" value="ECO:0007669"/>
    <property type="project" value="UniProtKB-UniRule"/>
</dbReference>
<feature type="binding site" evidence="4">
    <location>
        <position position="57"/>
    </location>
    <ligand>
        <name>3-dehydroquinate</name>
        <dbReference type="ChEBI" id="CHEBI:32364"/>
    </ligand>
</feature>
<feature type="binding site" evidence="4">
    <location>
        <begin position="26"/>
        <end position="28"/>
    </location>
    <ligand>
        <name>3-dehydroquinate</name>
        <dbReference type="ChEBI" id="CHEBI:32364"/>
    </ligand>
</feature>
<dbReference type="OrthoDB" id="34329at2157"/>
<dbReference type="GO" id="GO:0003855">
    <property type="term" value="F:3-dehydroquinate dehydratase activity"/>
    <property type="evidence" value="ECO:0007669"/>
    <property type="project" value="UniProtKB-UniRule"/>
</dbReference>
<proteinExistence type="inferred from homology"/>
<feature type="active site" description="Proton donor/acceptor" evidence="4">
    <location>
        <position position="113"/>
    </location>
</feature>
<dbReference type="KEGG" id="ttn:TTX_1749"/>
<organism evidence="6 7">
    <name type="scientific">Thermoproteus tenax (strain ATCC 35583 / DSM 2078 / JCM 9277 / NBRC 100435 / Kra 1)</name>
    <dbReference type="NCBI Taxonomy" id="768679"/>
    <lineage>
        <taxon>Archaea</taxon>
        <taxon>Thermoproteota</taxon>
        <taxon>Thermoprotei</taxon>
        <taxon>Thermoproteales</taxon>
        <taxon>Thermoproteaceae</taxon>
        <taxon>Thermoproteus</taxon>
    </lineage>
</organism>
<dbReference type="PANTHER" id="PTHR43699:SF1">
    <property type="entry name" value="3-DEHYDROQUINATE DEHYDRATASE"/>
    <property type="match status" value="1"/>
</dbReference>
<dbReference type="Pfam" id="PF01817">
    <property type="entry name" value="CM_2"/>
    <property type="match status" value="1"/>
</dbReference>
<dbReference type="eggNOG" id="arCOG02097">
    <property type="taxonomic scope" value="Archaea"/>
</dbReference>
<dbReference type="HAMAP" id="MF_00214">
    <property type="entry name" value="AroD"/>
    <property type="match status" value="1"/>
</dbReference>
<evidence type="ECO:0000259" key="5">
    <source>
        <dbReference type="PROSITE" id="PS51168"/>
    </source>
</evidence>
<keyword evidence="7" id="KW-1185">Reference proteome</keyword>
<dbReference type="STRING" id="768679.TTX_1749"/>
<evidence type="ECO:0000313" key="6">
    <source>
        <dbReference type="EMBL" id="CCC82370.1"/>
    </source>
</evidence>
<dbReference type="PANTHER" id="PTHR43699">
    <property type="entry name" value="3-DEHYDROQUINATE DEHYDRATASE"/>
    <property type="match status" value="1"/>
</dbReference>
<dbReference type="InterPro" id="IPR002701">
    <property type="entry name" value="CM_II_prokaryot"/>
</dbReference>
<dbReference type="PATRIC" id="fig|768679.9.peg.1770"/>
<dbReference type="SUPFAM" id="SSF51569">
    <property type="entry name" value="Aldolase"/>
    <property type="match status" value="1"/>
</dbReference>
<comment type="pathway">
    <text evidence="4">Metabolic intermediate biosynthesis; chorismate biosynthesis; chorismate from D-erythrose 4-phosphate and phosphoenolpyruvate: step 3/7.</text>
</comment>
<feature type="active site" description="Schiff-base intermediate with substrate" evidence="4">
    <location>
        <position position="140"/>
    </location>
</feature>
<dbReference type="GO" id="GO:0004106">
    <property type="term" value="F:chorismate mutase activity"/>
    <property type="evidence" value="ECO:0007669"/>
    <property type="project" value="InterPro"/>
</dbReference>
<keyword evidence="4" id="KW-0028">Amino-acid biosynthesis</keyword>
<dbReference type="InterPro" id="IPR001381">
    <property type="entry name" value="DHquinase_I"/>
</dbReference>
<accession>G4RLC5</accession>